<protein>
    <submittedName>
        <fullName evidence="1">Uncharacterized protein</fullName>
    </submittedName>
</protein>
<organism evidence="1">
    <name type="scientific">Arion vulgaris</name>
    <dbReference type="NCBI Taxonomy" id="1028688"/>
    <lineage>
        <taxon>Eukaryota</taxon>
        <taxon>Metazoa</taxon>
        <taxon>Spiralia</taxon>
        <taxon>Lophotrochozoa</taxon>
        <taxon>Mollusca</taxon>
        <taxon>Gastropoda</taxon>
        <taxon>Heterobranchia</taxon>
        <taxon>Euthyneura</taxon>
        <taxon>Panpulmonata</taxon>
        <taxon>Eupulmonata</taxon>
        <taxon>Stylommatophora</taxon>
        <taxon>Helicina</taxon>
        <taxon>Arionoidea</taxon>
        <taxon>Arionidae</taxon>
        <taxon>Arion</taxon>
    </lineage>
</organism>
<dbReference type="EMBL" id="HACG01052291">
    <property type="protein sequence ID" value="CEK99162.1"/>
    <property type="molecule type" value="Transcribed_RNA"/>
</dbReference>
<gene>
    <name evidence="1" type="primary">ORF220573</name>
</gene>
<name>A0A0B7C1T5_9EUPU</name>
<feature type="non-terminal residue" evidence="1">
    <location>
        <position position="1"/>
    </location>
</feature>
<sequence length="52" mass="5937">INNRIHPEATGQMVLPYKTIDFKWSTLPGNEHYTEQREMGGEDSHASTGMME</sequence>
<accession>A0A0B7C1T5</accession>
<proteinExistence type="predicted"/>
<reference evidence="1" key="1">
    <citation type="submission" date="2014-12" db="EMBL/GenBank/DDBJ databases">
        <title>Insight into the proteome of Arion vulgaris.</title>
        <authorList>
            <person name="Aradska J."/>
            <person name="Bulat T."/>
            <person name="Smidak R."/>
            <person name="Sarate P."/>
            <person name="Gangsoo J."/>
            <person name="Sialana F."/>
            <person name="Bilban M."/>
            <person name="Lubec G."/>
        </authorList>
    </citation>
    <scope>NUCLEOTIDE SEQUENCE</scope>
    <source>
        <tissue evidence="1">Skin</tissue>
    </source>
</reference>
<dbReference type="AlphaFoldDB" id="A0A0B7C1T5"/>
<evidence type="ECO:0000313" key="1">
    <source>
        <dbReference type="EMBL" id="CEK99162.1"/>
    </source>
</evidence>